<reference evidence="9" key="1">
    <citation type="journal article" date="2023" name="G3 (Bethesda)">
        <title>A reference genome for the long-term kleptoplast-retaining sea slug Elysia crispata morphotype clarki.</title>
        <authorList>
            <person name="Eastman K.E."/>
            <person name="Pendleton A.L."/>
            <person name="Shaikh M.A."/>
            <person name="Suttiyut T."/>
            <person name="Ogas R."/>
            <person name="Tomko P."/>
            <person name="Gavelis G."/>
            <person name="Widhalm J.R."/>
            <person name="Wisecaver J.H."/>
        </authorList>
    </citation>
    <scope>NUCLEOTIDE SEQUENCE</scope>
    <source>
        <strain evidence="9">ECLA1</strain>
    </source>
</reference>
<dbReference type="PROSITE" id="PS50216">
    <property type="entry name" value="DHHC"/>
    <property type="match status" value="1"/>
</dbReference>
<dbReference type="Proteomes" id="UP001283361">
    <property type="component" value="Unassembled WGS sequence"/>
</dbReference>
<name>A0AAE1D1S6_9GAST</name>
<dbReference type="GO" id="GO:0005783">
    <property type="term" value="C:endoplasmic reticulum"/>
    <property type="evidence" value="ECO:0007669"/>
    <property type="project" value="TreeGrafter"/>
</dbReference>
<proteinExistence type="inferred from homology"/>
<comment type="domain">
    <text evidence="7">The DHHC domain is required for palmitoyltransferase activity.</text>
</comment>
<protein>
    <recommendedName>
        <fullName evidence="7">Palmitoyltransferase</fullName>
        <ecNumber evidence="7">2.3.1.225</ecNumber>
    </recommendedName>
</protein>
<comment type="caution">
    <text evidence="9">The sequence shown here is derived from an EMBL/GenBank/DDBJ whole genome shotgun (WGS) entry which is preliminary data.</text>
</comment>
<feature type="transmembrane region" description="Helical" evidence="7">
    <location>
        <begin position="87"/>
        <end position="108"/>
    </location>
</feature>
<comment type="catalytic activity">
    <reaction evidence="7">
        <text>L-cysteinyl-[protein] + hexadecanoyl-CoA = S-hexadecanoyl-L-cysteinyl-[protein] + CoA</text>
        <dbReference type="Rhea" id="RHEA:36683"/>
        <dbReference type="Rhea" id="RHEA-COMP:10131"/>
        <dbReference type="Rhea" id="RHEA-COMP:11032"/>
        <dbReference type="ChEBI" id="CHEBI:29950"/>
        <dbReference type="ChEBI" id="CHEBI:57287"/>
        <dbReference type="ChEBI" id="CHEBI:57379"/>
        <dbReference type="ChEBI" id="CHEBI:74151"/>
        <dbReference type="EC" id="2.3.1.225"/>
    </reaction>
</comment>
<dbReference type="InterPro" id="IPR039859">
    <property type="entry name" value="PFA4/ZDH16/20/ERF2-like"/>
</dbReference>
<dbReference type="GO" id="GO:0006612">
    <property type="term" value="P:protein targeting to membrane"/>
    <property type="evidence" value="ECO:0007669"/>
    <property type="project" value="TreeGrafter"/>
</dbReference>
<dbReference type="PANTHER" id="PTHR22883:SF452">
    <property type="entry name" value="PALMITOYLTRANSFERASE"/>
    <property type="match status" value="1"/>
</dbReference>
<dbReference type="Pfam" id="PF01529">
    <property type="entry name" value="DHHC"/>
    <property type="match status" value="1"/>
</dbReference>
<feature type="domain" description="Palmitoyltransferase DHHC" evidence="8">
    <location>
        <begin position="257"/>
        <end position="392"/>
    </location>
</feature>
<feature type="transmembrane region" description="Helical" evidence="7">
    <location>
        <begin position="114"/>
        <end position="136"/>
    </location>
</feature>
<evidence type="ECO:0000256" key="4">
    <source>
        <dbReference type="ARBA" id="ARBA00022989"/>
    </source>
</evidence>
<feature type="transmembrane region" description="Helical" evidence="7">
    <location>
        <begin position="300"/>
        <end position="323"/>
    </location>
</feature>
<dbReference type="GO" id="GO:0005794">
    <property type="term" value="C:Golgi apparatus"/>
    <property type="evidence" value="ECO:0007669"/>
    <property type="project" value="TreeGrafter"/>
</dbReference>
<evidence type="ECO:0000313" key="9">
    <source>
        <dbReference type="EMBL" id="KAK3752199.1"/>
    </source>
</evidence>
<evidence type="ECO:0000256" key="6">
    <source>
        <dbReference type="ARBA" id="ARBA00023315"/>
    </source>
</evidence>
<keyword evidence="10" id="KW-1185">Reference proteome</keyword>
<feature type="transmembrane region" description="Helical" evidence="7">
    <location>
        <begin position="353"/>
        <end position="380"/>
    </location>
</feature>
<evidence type="ECO:0000256" key="3">
    <source>
        <dbReference type="ARBA" id="ARBA00022692"/>
    </source>
</evidence>
<evidence type="ECO:0000259" key="8">
    <source>
        <dbReference type="Pfam" id="PF01529"/>
    </source>
</evidence>
<evidence type="ECO:0000256" key="7">
    <source>
        <dbReference type="RuleBase" id="RU079119"/>
    </source>
</evidence>
<dbReference type="EC" id="2.3.1.225" evidence="7"/>
<accession>A0AAE1D1S6</accession>
<keyword evidence="6 7" id="KW-0012">Acyltransferase</keyword>
<dbReference type="EMBL" id="JAWDGP010005779">
    <property type="protein sequence ID" value="KAK3752199.1"/>
    <property type="molecule type" value="Genomic_DNA"/>
</dbReference>
<evidence type="ECO:0000256" key="5">
    <source>
        <dbReference type="ARBA" id="ARBA00023136"/>
    </source>
</evidence>
<comment type="similarity">
    <text evidence="7">Belongs to the DHHC palmitoyltransferase family.</text>
</comment>
<keyword evidence="3 7" id="KW-0812">Transmembrane</keyword>
<evidence type="ECO:0000313" key="10">
    <source>
        <dbReference type="Proteomes" id="UP001283361"/>
    </source>
</evidence>
<dbReference type="GO" id="GO:0016020">
    <property type="term" value="C:membrane"/>
    <property type="evidence" value="ECO:0007669"/>
    <property type="project" value="UniProtKB-SubCell"/>
</dbReference>
<comment type="subcellular location">
    <subcellularLocation>
        <location evidence="1">Membrane</location>
        <topology evidence="1">Multi-pass membrane protein</topology>
    </subcellularLocation>
</comment>
<dbReference type="GO" id="GO:0019706">
    <property type="term" value="F:protein-cysteine S-palmitoyltransferase activity"/>
    <property type="evidence" value="ECO:0007669"/>
    <property type="project" value="UniProtKB-EC"/>
</dbReference>
<evidence type="ECO:0000256" key="2">
    <source>
        <dbReference type="ARBA" id="ARBA00022679"/>
    </source>
</evidence>
<dbReference type="InterPro" id="IPR001594">
    <property type="entry name" value="Palmitoyltrfase_DHHC"/>
</dbReference>
<organism evidence="9 10">
    <name type="scientific">Elysia crispata</name>
    <name type="common">lettuce slug</name>
    <dbReference type="NCBI Taxonomy" id="231223"/>
    <lineage>
        <taxon>Eukaryota</taxon>
        <taxon>Metazoa</taxon>
        <taxon>Spiralia</taxon>
        <taxon>Lophotrochozoa</taxon>
        <taxon>Mollusca</taxon>
        <taxon>Gastropoda</taxon>
        <taxon>Heterobranchia</taxon>
        <taxon>Euthyneura</taxon>
        <taxon>Panpulmonata</taxon>
        <taxon>Sacoglossa</taxon>
        <taxon>Placobranchoidea</taxon>
        <taxon>Plakobranchidae</taxon>
        <taxon>Elysia</taxon>
    </lineage>
</organism>
<keyword evidence="5 7" id="KW-0472">Membrane</keyword>
<keyword evidence="2 7" id="KW-0808">Transferase</keyword>
<evidence type="ECO:0000256" key="1">
    <source>
        <dbReference type="ARBA" id="ARBA00004141"/>
    </source>
</evidence>
<dbReference type="PANTHER" id="PTHR22883">
    <property type="entry name" value="ZINC FINGER DHHC DOMAIN CONTAINING PROTEIN"/>
    <property type="match status" value="1"/>
</dbReference>
<gene>
    <name evidence="9" type="ORF">RRG08_021063</name>
</gene>
<keyword evidence="4 7" id="KW-1133">Transmembrane helix</keyword>
<dbReference type="AlphaFoldDB" id="A0AAE1D1S6"/>
<sequence>MIVLVWRYQGQQSVALEGTLLYTLCVHGWSPTQHFSVHIAMAESTSCTVDYTRDPNLALGEKWRRFKEDKGKKGGKSGYYLNKWVPWYFYSVLFGAYAWYAMAAVPAHHFRDPIWYTINEMFGLYVEIQLLVNWLLIHKTDSSYQPGADDSASLLLEDSVSSYDPDHFRGEATFRGDNYGSNNNNTTYSSSSSSAGTWSMSTDSLSEVTNSDLSTNNKNRPGGYKTGLTYQMMVATAITNGGEVQRRAFPYWSWVPCLWCRRLRPPRCHHCTLCGRCVLKRDHHCYFTRVCIGVNNQRHFLVFLFWSIVMTSLASCELVPYTINRVFSQYSYWNAFFPINLISTLSGQLPVSYLHLIFMVWSLIFLFFVSLGMFCVHLFCTLRGLTKFEFDNRIQIINTLSMFARLQAVMGRNWGLAVLLPGYINGPPLEDGIKWPRIKP</sequence>